<dbReference type="GO" id="GO:0008474">
    <property type="term" value="F:palmitoyl-(protein) hydrolase activity"/>
    <property type="evidence" value="ECO:0007669"/>
    <property type="project" value="TreeGrafter"/>
</dbReference>
<dbReference type="GO" id="GO:0005737">
    <property type="term" value="C:cytoplasm"/>
    <property type="evidence" value="ECO:0007669"/>
    <property type="project" value="TreeGrafter"/>
</dbReference>
<dbReference type="Pfam" id="PF02230">
    <property type="entry name" value="Abhydrolase_2"/>
    <property type="match status" value="2"/>
</dbReference>
<dbReference type="Proteomes" id="UP001152300">
    <property type="component" value="Unassembled WGS sequence"/>
</dbReference>
<evidence type="ECO:0000259" key="2">
    <source>
        <dbReference type="Pfam" id="PF02230"/>
    </source>
</evidence>
<dbReference type="SUPFAM" id="SSF53474">
    <property type="entry name" value="alpha/beta-Hydrolases"/>
    <property type="match status" value="1"/>
</dbReference>
<keyword evidence="4" id="KW-1185">Reference proteome</keyword>
<feature type="domain" description="Phospholipase/carboxylesterase/thioesterase" evidence="2">
    <location>
        <begin position="17"/>
        <end position="175"/>
    </location>
</feature>
<evidence type="ECO:0000313" key="3">
    <source>
        <dbReference type="EMBL" id="KAJ8058892.1"/>
    </source>
</evidence>
<proteinExistence type="inferred from homology"/>
<dbReference type="InterPro" id="IPR050565">
    <property type="entry name" value="LYPA1-2/EST-like"/>
</dbReference>
<organism evidence="3 4">
    <name type="scientific">Sclerotinia nivalis</name>
    <dbReference type="NCBI Taxonomy" id="352851"/>
    <lineage>
        <taxon>Eukaryota</taxon>
        <taxon>Fungi</taxon>
        <taxon>Dikarya</taxon>
        <taxon>Ascomycota</taxon>
        <taxon>Pezizomycotina</taxon>
        <taxon>Leotiomycetes</taxon>
        <taxon>Helotiales</taxon>
        <taxon>Sclerotiniaceae</taxon>
        <taxon>Sclerotinia</taxon>
    </lineage>
</organism>
<gene>
    <name evidence="3" type="ORF">OCU04_011876</name>
</gene>
<dbReference type="PANTHER" id="PTHR10655">
    <property type="entry name" value="LYSOPHOSPHOLIPASE-RELATED"/>
    <property type="match status" value="1"/>
</dbReference>
<comment type="similarity">
    <text evidence="1">Belongs to the AB hydrolase superfamily. AB hydrolase 2 family.</text>
</comment>
<dbReference type="InterPro" id="IPR003140">
    <property type="entry name" value="PLipase/COase/thioEstase"/>
</dbReference>
<evidence type="ECO:0000313" key="4">
    <source>
        <dbReference type="Proteomes" id="UP001152300"/>
    </source>
</evidence>
<dbReference type="EMBL" id="JAPEIS010000015">
    <property type="protein sequence ID" value="KAJ8058892.1"/>
    <property type="molecule type" value="Genomic_DNA"/>
</dbReference>
<sequence>MSSPPALQSEIRPPPLIVESPEINKNTLILLHGTSSYGTAFAKELQNLVHFDVLLPYTKLIFPSGSLRKTTVFGGKLTHAWFDIADFADRTKGEQQQKEGLKESVEYLGQLVRDVVDNKSCDGKFDVFVGGLSQGCAMSMILLLSGELDRLGLSQKLGGFVGFSGWLPFARQIGEVAALGKDWMEKRILVQTWLRSELGLPPAPPPNRTESLEKDVRIFLAHGTDDGKVKLEWGENMKRILEAVGYKVEWKLYEGLGHAVVPDELNDMADFIRQNSTVQDQAIEEILVTEPTTSPPNI</sequence>
<dbReference type="InterPro" id="IPR029058">
    <property type="entry name" value="AB_hydrolase_fold"/>
</dbReference>
<accession>A0A9X0DEQ6</accession>
<reference evidence="3" key="1">
    <citation type="submission" date="2022-11" db="EMBL/GenBank/DDBJ databases">
        <title>Genome Resource of Sclerotinia nivalis Strain SnTB1, a Plant Pathogen Isolated from American Ginseng.</title>
        <authorList>
            <person name="Fan S."/>
        </authorList>
    </citation>
    <scope>NUCLEOTIDE SEQUENCE</scope>
    <source>
        <strain evidence="3">SnTB1</strain>
    </source>
</reference>
<comment type="caution">
    <text evidence="3">The sequence shown here is derived from an EMBL/GenBank/DDBJ whole genome shotgun (WGS) entry which is preliminary data.</text>
</comment>
<protein>
    <recommendedName>
        <fullName evidence="2">Phospholipase/carboxylesterase/thioesterase domain-containing protein</fullName>
    </recommendedName>
</protein>
<dbReference type="PANTHER" id="PTHR10655:SF63">
    <property type="entry name" value="PHOSPHOLIPASE_CARBOXYLESTERASE_THIOESTERASE DOMAIN-CONTAINING PROTEIN"/>
    <property type="match status" value="1"/>
</dbReference>
<name>A0A9X0DEQ6_9HELO</name>
<dbReference type="Gene3D" id="3.40.50.1820">
    <property type="entry name" value="alpha/beta hydrolase"/>
    <property type="match status" value="1"/>
</dbReference>
<dbReference type="OrthoDB" id="2418081at2759"/>
<evidence type="ECO:0000256" key="1">
    <source>
        <dbReference type="ARBA" id="ARBA00006499"/>
    </source>
</evidence>
<dbReference type="GO" id="GO:0052689">
    <property type="term" value="F:carboxylic ester hydrolase activity"/>
    <property type="evidence" value="ECO:0007669"/>
    <property type="project" value="TreeGrafter"/>
</dbReference>
<feature type="domain" description="Phospholipase/carboxylesterase/thioesterase" evidence="2">
    <location>
        <begin position="207"/>
        <end position="274"/>
    </location>
</feature>
<dbReference type="AlphaFoldDB" id="A0A9X0DEQ6"/>